<dbReference type="InterPro" id="IPR036705">
    <property type="entry name" value="Ribosyl_crysJ1_sf"/>
</dbReference>
<accession>A0ABQ2IKR5</accession>
<gene>
    <name evidence="1" type="ORF">GCM10010967_57580</name>
</gene>
<reference evidence="2" key="1">
    <citation type="journal article" date="2019" name="Int. J. Syst. Evol. Microbiol.">
        <title>The Global Catalogue of Microorganisms (GCM) 10K type strain sequencing project: providing services to taxonomists for standard genome sequencing and annotation.</title>
        <authorList>
            <consortium name="The Broad Institute Genomics Platform"/>
            <consortium name="The Broad Institute Genome Sequencing Center for Infectious Disease"/>
            <person name="Wu L."/>
            <person name="Ma J."/>
        </authorList>
    </citation>
    <scope>NUCLEOTIDE SEQUENCE [LARGE SCALE GENOMIC DNA]</scope>
    <source>
        <strain evidence="2">CGMCC 1.6375</strain>
    </source>
</reference>
<name>A0ABQ2IKR5_9BACT</name>
<evidence type="ECO:0000313" key="1">
    <source>
        <dbReference type="EMBL" id="GGN13880.1"/>
    </source>
</evidence>
<dbReference type="RefSeq" id="WP_084600037.1">
    <property type="nucleotide sequence ID" value="NZ_BMLI01000004.1"/>
</dbReference>
<dbReference type="Proteomes" id="UP000632339">
    <property type="component" value="Unassembled WGS sequence"/>
</dbReference>
<evidence type="ECO:0008006" key="3">
    <source>
        <dbReference type="Google" id="ProtNLM"/>
    </source>
</evidence>
<dbReference type="Gene3D" id="1.10.4080.10">
    <property type="entry name" value="ADP-ribosylation/Crystallin J1"/>
    <property type="match status" value="1"/>
</dbReference>
<keyword evidence="2" id="KW-1185">Reference proteome</keyword>
<organism evidence="1 2">
    <name type="scientific">Dyadobacter beijingensis</name>
    <dbReference type="NCBI Taxonomy" id="365489"/>
    <lineage>
        <taxon>Bacteria</taxon>
        <taxon>Pseudomonadati</taxon>
        <taxon>Bacteroidota</taxon>
        <taxon>Cytophagia</taxon>
        <taxon>Cytophagales</taxon>
        <taxon>Spirosomataceae</taxon>
        <taxon>Dyadobacter</taxon>
    </lineage>
</organism>
<evidence type="ECO:0000313" key="2">
    <source>
        <dbReference type="Proteomes" id="UP000632339"/>
    </source>
</evidence>
<proteinExistence type="predicted"/>
<dbReference type="SUPFAM" id="SSF101478">
    <property type="entry name" value="ADP-ribosylglycohydrolase"/>
    <property type="match status" value="1"/>
</dbReference>
<comment type="caution">
    <text evidence="1">The sequence shown here is derived from an EMBL/GenBank/DDBJ whole genome shotgun (WGS) entry which is preliminary data.</text>
</comment>
<dbReference type="InterPro" id="IPR005502">
    <property type="entry name" value="Ribosyl_crysJ1"/>
</dbReference>
<dbReference type="Pfam" id="PF03747">
    <property type="entry name" value="ADP_ribosyl_GH"/>
    <property type="match status" value="1"/>
</dbReference>
<protein>
    <recommendedName>
        <fullName evidence="3">ADP-ribosylglycohydrolase</fullName>
    </recommendedName>
</protein>
<sequence length="62" mass="6751">MIKDALLGIAIGDALGVPYEFKPRKEFEVKPVDDMDGYGTYNLPPGTWSDDTSLSLCLAEVS</sequence>
<dbReference type="EMBL" id="BMLI01000004">
    <property type="protein sequence ID" value="GGN13880.1"/>
    <property type="molecule type" value="Genomic_DNA"/>
</dbReference>